<gene>
    <name evidence="3" type="ORF">HX845_21335</name>
</gene>
<protein>
    <recommendedName>
        <fullName evidence="5">ApeA N-terminal domain-containing protein</fullName>
    </recommendedName>
</protein>
<evidence type="ECO:0000313" key="4">
    <source>
        <dbReference type="Proteomes" id="UP000517547"/>
    </source>
</evidence>
<name>A0A7Y8CET4_9PSED</name>
<dbReference type="Pfam" id="PF18862">
    <property type="entry name" value="ApeA_NTD1"/>
    <property type="match status" value="1"/>
</dbReference>
<dbReference type="InterPro" id="IPR041223">
    <property type="entry name" value="ApeA_NTD"/>
</dbReference>
<evidence type="ECO:0000259" key="2">
    <source>
        <dbReference type="Pfam" id="PF18862"/>
    </source>
</evidence>
<feature type="domain" description="Apea-like HEPN" evidence="1">
    <location>
        <begin position="321"/>
        <end position="451"/>
    </location>
</feature>
<sequence>MEMFGDKKINLDKDYEFRVSVEGAVGSFSAVLKLSQSAVSIRISGDQVGLRMWGSTKWELESLECAGVGWNYLLFDLHCTKGGSFAVGKMLGNVMHFEVEYTAKYAVVSRQAVLDMDFRSIHLYSPSLAKWVGYTEKQQEIIEDQVSGSRVGLVSNFDNFDTTEFCIDDEDGGQIALNYNIKANASPFEFEVGIRFPLSFGVFKNCQIKPKDTLALYQKCYSLLSLLHGQELVMDRIELWEGDARNGEAFIYYPKPAPASSDYTSYSWYPLGHKLRFNDLGLSPFPLESIGKYFSESYEHSEKWAKYLKYRRMSSVEERFLGYFRLLESLTKTSKSFLDPDLLSEQVKRVEKLMIKIFGCGKEVKSFLRGIGRYNNSKYNTEKCMIDFYKKLPVKVVGGWRLKQEAIGSICKLRNDISHANDYFETSDDLLAKCAFVESLLIISLLETVGLPISISSGLIFRLPGAHNLNEQ</sequence>
<organism evidence="3 4">
    <name type="scientific">Pseudomonas gingeri</name>
    <dbReference type="NCBI Taxonomy" id="117681"/>
    <lineage>
        <taxon>Bacteria</taxon>
        <taxon>Pseudomonadati</taxon>
        <taxon>Pseudomonadota</taxon>
        <taxon>Gammaproteobacteria</taxon>
        <taxon>Pseudomonadales</taxon>
        <taxon>Pseudomonadaceae</taxon>
        <taxon>Pseudomonas</taxon>
    </lineage>
</organism>
<reference evidence="3 4" key="1">
    <citation type="submission" date="2020-04" db="EMBL/GenBank/DDBJ databases">
        <title>Molecular characterization of pseudomonads from Agaricus bisporus reveal novel blotch 2 pathogens in Western Europe.</title>
        <authorList>
            <person name="Taparia T."/>
            <person name="Krijger M."/>
            <person name="Haynes E."/>
            <person name="Elpinstone J.G."/>
            <person name="Noble R."/>
            <person name="Van Der Wolf J."/>
        </authorList>
    </citation>
    <scope>NUCLEOTIDE SEQUENCE [LARGE SCALE GENOMIC DNA]</scope>
    <source>
        <strain evidence="3 4">IPO3738</strain>
    </source>
</reference>
<feature type="domain" description="ApeA N-terminal" evidence="2">
    <location>
        <begin position="73"/>
        <end position="281"/>
    </location>
</feature>
<evidence type="ECO:0000313" key="3">
    <source>
        <dbReference type="EMBL" id="NWC16214.1"/>
    </source>
</evidence>
<dbReference type="Proteomes" id="UP000517547">
    <property type="component" value="Unassembled WGS sequence"/>
</dbReference>
<proteinExistence type="predicted"/>
<evidence type="ECO:0008006" key="5">
    <source>
        <dbReference type="Google" id="ProtNLM"/>
    </source>
</evidence>
<dbReference type="RefSeq" id="WP_146049201.1">
    <property type="nucleotide sequence ID" value="NZ_JACAQE010000007.1"/>
</dbReference>
<evidence type="ECO:0000259" key="1">
    <source>
        <dbReference type="Pfam" id="PF18739"/>
    </source>
</evidence>
<dbReference type="EMBL" id="JACAQE010000007">
    <property type="protein sequence ID" value="NWC16214.1"/>
    <property type="molecule type" value="Genomic_DNA"/>
</dbReference>
<dbReference type="InterPro" id="IPR041229">
    <property type="entry name" value="HEPN_Apea"/>
</dbReference>
<dbReference type="AlphaFoldDB" id="A0A7Y8CET4"/>
<comment type="caution">
    <text evidence="3">The sequence shown here is derived from an EMBL/GenBank/DDBJ whole genome shotgun (WGS) entry which is preliminary data.</text>
</comment>
<dbReference type="Pfam" id="PF18739">
    <property type="entry name" value="HEPN_Apea"/>
    <property type="match status" value="1"/>
</dbReference>
<accession>A0A7Y8CET4</accession>